<dbReference type="Proteomes" id="UP001059209">
    <property type="component" value="Chromosome"/>
</dbReference>
<dbReference type="Pfam" id="PF14296">
    <property type="entry name" value="O-ag_pol_Wzy"/>
    <property type="match status" value="1"/>
</dbReference>
<dbReference type="InterPro" id="IPR029468">
    <property type="entry name" value="O-ag_pol_Wzy"/>
</dbReference>
<feature type="transmembrane region" description="Helical" evidence="1">
    <location>
        <begin position="125"/>
        <end position="147"/>
    </location>
</feature>
<reference evidence="2" key="1">
    <citation type="submission" date="2022-09" db="EMBL/GenBank/DDBJ databases">
        <title>Maribacter litopenaei sp. nov., isolated from the intestinal tract of the Pacific White Shrimp, Litopenaeus vannamei.</title>
        <authorList>
            <person name="Kim S.Y."/>
            <person name="Hwang C.Y."/>
        </authorList>
    </citation>
    <scope>NUCLEOTIDE SEQUENCE</scope>
    <source>
        <strain evidence="2">HL-LV01</strain>
    </source>
</reference>
<proteinExistence type="predicted"/>
<evidence type="ECO:0000313" key="3">
    <source>
        <dbReference type="Proteomes" id="UP001059209"/>
    </source>
</evidence>
<feature type="transmembrane region" description="Helical" evidence="1">
    <location>
        <begin position="377"/>
        <end position="396"/>
    </location>
</feature>
<organism evidence="2 3">
    <name type="scientific">Maribacter litopenaei</name>
    <dbReference type="NCBI Taxonomy" id="2976127"/>
    <lineage>
        <taxon>Bacteria</taxon>
        <taxon>Pseudomonadati</taxon>
        <taxon>Bacteroidota</taxon>
        <taxon>Flavobacteriia</taxon>
        <taxon>Flavobacteriales</taxon>
        <taxon>Flavobacteriaceae</taxon>
        <taxon>Maribacter</taxon>
    </lineage>
</organism>
<keyword evidence="1" id="KW-1133">Transmembrane helix</keyword>
<keyword evidence="1" id="KW-0812">Transmembrane</keyword>
<dbReference type="RefSeq" id="WP_260572856.1">
    <property type="nucleotide sequence ID" value="NZ_CP104205.1"/>
</dbReference>
<feature type="transmembrane region" description="Helical" evidence="1">
    <location>
        <begin position="42"/>
        <end position="64"/>
    </location>
</feature>
<feature type="transmembrane region" description="Helical" evidence="1">
    <location>
        <begin position="6"/>
        <end position="30"/>
    </location>
</feature>
<evidence type="ECO:0000313" key="2">
    <source>
        <dbReference type="EMBL" id="UWX55004.1"/>
    </source>
</evidence>
<dbReference type="EMBL" id="CP104205">
    <property type="protein sequence ID" value="UWX55004.1"/>
    <property type="molecule type" value="Genomic_DNA"/>
</dbReference>
<evidence type="ECO:0000256" key="1">
    <source>
        <dbReference type="SAM" id="Phobius"/>
    </source>
</evidence>
<name>A0ABY5Y9T4_9FLAO</name>
<feature type="transmembrane region" description="Helical" evidence="1">
    <location>
        <begin position="428"/>
        <end position="447"/>
    </location>
</feature>
<keyword evidence="3" id="KW-1185">Reference proteome</keyword>
<feature type="transmembrane region" description="Helical" evidence="1">
    <location>
        <begin position="198"/>
        <end position="219"/>
    </location>
</feature>
<feature type="transmembrane region" description="Helical" evidence="1">
    <location>
        <begin position="225"/>
        <end position="242"/>
    </location>
</feature>
<gene>
    <name evidence="2" type="ORF">NYZ99_20230</name>
</gene>
<keyword evidence="1" id="KW-0472">Membrane</keyword>
<accession>A0ABY5Y9T4</accession>
<feature type="transmembrane region" description="Helical" evidence="1">
    <location>
        <begin position="167"/>
        <end position="191"/>
    </location>
</feature>
<protein>
    <submittedName>
        <fullName evidence="2">Oligosaccharide repeat unit polymerase</fullName>
    </submittedName>
</protein>
<feature type="transmembrane region" description="Helical" evidence="1">
    <location>
        <begin position="84"/>
        <end position="105"/>
    </location>
</feature>
<sequence length="465" mass="53294">MLFIQYSGIILQSFEISLFLSLVSFALLVLYTIDIVGVNSVLFLFVILFGLYGYSVPVSVFFNADIGWHRVAKLKTWQLVDDTLFSFMLSNQLALLAILIAYIIFVRRRTMRIPFNGNNGVRFGYFHFSIIAGILSSCSEGINFLRVGGFSAIRNGKAFYQGAVNDLILNIPYEGFFFISVALFAIFFTSLKTPNGKYLIYLPLYMASISFVLLVNLMIGERGLLVVALFIFFPGYTVGYRITKVKKRYILLLGILYVGFSFLTLLREDRIKYEGFFKFVDTYQNLIVRIMNPANTEFGSPALNYRIFMDKKETGYKYKLGKTYLEISYAFIPTYIYPGKPIGIVYEFRNKYFPERRQQGSTAGTGFSSLMEAYMNFGYIGPLLVYFISIFFLIYLESKKGGGNMFINLLYLLSFNLFLIFSRSSSQYILQNAVFYLVEIVVVVLIYKALPKKLFSKLEALNEKA</sequence>
<feature type="transmembrane region" description="Helical" evidence="1">
    <location>
        <begin position="403"/>
        <end position="422"/>
    </location>
</feature>
<feature type="transmembrane region" description="Helical" evidence="1">
    <location>
        <begin position="249"/>
        <end position="266"/>
    </location>
</feature>